<feature type="repeat" description="TPR" evidence="1">
    <location>
        <begin position="401"/>
        <end position="434"/>
    </location>
</feature>
<dbReference type="OrthoDB" id="286233at2759"/>
<organism evidence="3 4">
    <name type="scientific">Pseudocohnilembus persalinus</name>
    <name type="common">Ciliate</name>
    <dbReference type="NCBI Taxonomy" id="266149"/>
    <lineage>
        <taxon>Eukaryota</taxon>
        <taxon>Sar</taxon>
        <taxon>Alveolata</taxon>
        <taxon>Ciliophora</taxon>
        <taxon>Intramacronucleata</taxon>
        <taxon>Oligohymenophorea</taxon>
        <taxon>Scuticociliatia</taxon>
        <taxon>Philasterida</taxon>
        <taxon>Pseudocohnilembidae</taxon>
        <taxon>Pseudocohnilembus</taxon>
    </lineage>
</organism>
<protein>
    <submittedName>
        <fullName evidence="3">Uncharacterized protein</fullName>
    </submittedName>
</protein>
<dbReference type="Proteomes" id="UP000054937">
    <property type="component" value="Unassembled WGS sequence"/>
</dbReference>
<evidence type="ECO:0000313" key="4">
    <source>
        <dbReference type="Proteomes" id="UP000054937"/>
    </source>
</evidence>
<accession>A0A0V0Q899</accession>
<dbReference type="InParanoid" id="A0A0V0Q899"/>
<dbReference type="Pfam" id="PF13181">
    <property type="entry name" value="TPR_8"/>
    <property type="match status" value="1"/>
</dbReference>
<evidence type="ECO:0000256" key="2">
    <source>
        <dbReference type="SAM" id="MobiDB-lite"/>
    </source>
</evidence>
<dbReference type="AlphaFoldDB" id="A0A0V0Q899"/>
<dbReference type="PANTHER" id="PTHR10098:SF108">
    <property type="entry name" value="TETRATRICOPEPTIDE REPEAT PROTEIN 28"/>
    <property type="match status" value="1"/>
</dbReference>
<dbReference type="Pfam" id="PF13424">
    <property type="entry name" value="TPR_12"/>
    <property type="match status" value="1"/>
</dbReference>
<sequence>MLADKSITSIKNSPSKVSPYKSKKEYIKSFSVSQMPKKPTFVTPEELKVESRKGYLPKRFNINDRIQPITYNQSMVLGKIENQVDELDQKFAKTIDVKQQNTLKEQELQKIRPSQKRLEKPHDFKNKPLRRHENDFIMYKEIFVQPKQNRLNNLKEKEREFEELFHTGTQKQYDKILHIYDEDKEKTKQIPKYQEILQKDQNDQKYNSIVYSNLKEDFSYKQGQKLKDLPDRKQLEKQIHENLQILEQKLHMDKNAPEPDFFDQQIEVQPPDLPNATIASPLSPGNGYAPSVPLTHNFKDSKTNIKDLLVKAKAGMQAGDIQKESHLSFYLGMVYESNKNYKEAIKYYRKFMTCARMIEDKIGLHLATNRIAVNYYKSKNYEQAIEYHKQNIQLSDMESAFAGFYNIGIAYRKVENYEESILNFKKALDWARQRDEVESECLAYGQLGVTYNEAQAFEEALDNFTNCHDLSLKLKNTKLQLDCLLSITKITSLTHLKNSDSSIKVLKDAVDCAKQLKDNKTQALCLCNLGVLEGGKNFESYAKDFIGIQNYNNNLY</sequence>
<name>A0A0V0Q899_PSEPJ</name>
<dbReference type="SUPFAM" id="SSF48452">
    <property type="entry name" value="TPR-like"/>
    <property type="match status" value="1"/>
</dbReference>
<keyword evidence="1" id="KW-0802">TPR repeat</keyword>
<feature type="region of interest" description="Disordered" evidence="2">
    <location>
        <begin position="1"/>
        <end position="21"/>
    </location>
</feature>
<comment type="caution">
    <text evidence="3">The sequence shown here is derived from an EMBL/GenBank/DDBJ whole genome shotgun (WGS) entry which is preliminary data.</text>
</comment>
<evidence type="ECO:0000256" key="1">
    <source>
        <dbReference type="PROSITE-ProRule" id="PRU00339"/>
    </source>
</evidence>
<dbReference type="EMBL" id="LDAU01000251">
    <property type="protein sequence ID" value="KRW98401.1"/>
    <property type="molecule type" value="Genomic_DNA"/>
</dbReference>
<dbReference type="PANTHER" id="PTHR10098">
    <property type="entry name" value="RAPSYN-RELATED"/>
    <property type="match status" value="1"/>
</dbReference>
<dbReference type="OMA" id="QPNQNYD"/>
<dbReference type="Gene3D" id="1.25.40.10">
    <property type="entry name" value="Tetratricopeptide repeat domain"/>
    <property type="match status" value="2"/>
</dbReference>
<gene>
    <name evidence="3" type="ORF">PPERSA_12880</name>
</gene>
<keyword evidence="4" id="KW-1185">Reference proteome</keyword>
<reference evidence="3 4" key="1">
    <citation type="journal article" date="2015" name="Sci. Rep.">
        <title>Genome of the facultative scuticociliatosis pathogen Pseudocohnilembus persalinus provides insight into its virulence through horizontal gene transfer.</title>
        <authorList>
            <person name="Xiong J."/>
            <person name="Wang G."/>
            <person name="Cheng J."/>
            <person name="Tian M."/>
            <person name="Pan X."/>
            <person name="Warren A."/>
            <person name="Jiang C."/>
            <person name="Yuan D."/>
            <person name="Miao W."/>
        </authorList>
    </citation>
    <scope>NUCLEOTIDE SEQUENCE [LARGE SCALE GENOMIC DNA]</scope>
    <source>
        <strain evidence="3">36N120E</strain>
    </source>
</reference>
<evidence type="ECO:0000313" key="3">
    <source>
        <dbReference type="EMBL" id="KRW98401.1"/>
    </source>
</evidence>
<dbReference type="SMART" id="SM00028">
    <property type="entry name" value="TPR"/>
    <property type="match status" value="4"/>
</dbReference>
<dbReference type="PROSITE" id="PS50005">
    <property type="entry name" value="TPR"/>
    <property type="match status" value="1"/>
</dbReference>
<feature type="compositionally biased region" description="Polar residues" evidence="2">
    <location>
        <begin position="1"/>
        <end position="10"/>
    </location>
</feature>
<dbReference type="InterPro" id="IPR011990">
    <property type="entry name" value="TPR-like_helical_dom_sf"/>
</dbReference>
<dbReference type="InterPro" id="IPR019734">
    <property type="entry name" value="TPR_rpt"/>
</dbReference>
<proteinExistence type="predicted"/>
<feature type="compositionally biased region" description="Low complexity" evidence="2">
    <location>
        <begin position="11"/>
        <end position="20"/>
    </location>
</feature>